<proteinExistence type="predicted"/>
<dbReference type="PANTHER" id="PTHR46517">
    <property type="entry name" value="FRUCTOSE-2,6-BISPHOSPHATASE TIGAR"/>
    <property type="match status" value="1"/>
</dbReference>
<dbReference type="Gene3D" id="3.40.50.1240">
    <property type="entry name" value="Phosphoglycerate mutase-like"/>
    <property type="match status" value="1"/>
</dbReference>
<dbReference type="OrthoDB" id="9781415at2"/>
<protein>
    <submittedName>
        <fullName evidence="5">Phosphoglycerate mutase</fullName>
    </submittedName>
</protein>
<accession>C5CEJ5</accession>
<name>C5CEJ5_KOSOT</name>
<reference evidence="5 6" key="1">
    <citation type="submission" date="2009-06" db="EMBL/GenBank/DDBJ databases">
        <title>Complete sequence of Thermotogales bacterium TBF 19.5.1.</title>
        <authorList>
            <consortium name="US DOE Joint Genome Institute"/>
            <person name="Lucas S."/>
            <person name="Copeland A."/>
            <person name="Lapidus A."/>
            <person name="Glavina del Rio T."/>
            <person name="Tice H."/>
            <person name="Bruce D."/>
            <person name="Goodwin L."/>
            <person name="Pitluck S."/>
            <person name="Chertkov O."/>
            <person name="Brettin T."/>
            <person name="Detter J.C."/>
            <person name="Han C."/>
            <person name="Schmutz J."/>
            <person name="Larimer F."/>
            <person name="Land M."/>
            <person name="Hauser L."/>
            <person name="Kyrpides N."/>
            <person name="Ovchinnikova G."/>
            <person name="Noll K."/>
        </authorList>
    </citation>
    <scope>NUCLEOTIDE SEQUENCE [LARGE SCALE GENOMIC DNA]</scope>
    <source>
        <strain evidence="6">ATCC BAA-1733 / DSM 21960 / TBF 19.5.1</strain>
    </source>
</reference>
<dbReference type="GO" id="GO:0045820">
    <property type="term" value="P:negative regulation of glycolytic process"/>
    <property type="evidence" value="ECO:0007669"/>
    <property type="project" value="TreeGrafter"/>
</dbReference>
<feature type="active site" description="Proton donor/acceptor" evidence="2">
    <location>
        <position position="83"/>
    </location>
</feature>
<organism evidence="5 6">
    <name type="scientific">Kosmotoga olearia (strain ATCC BAA-1733 / DSM 21960 / TBF 19.5.1)</name>
    <dbReference type="NCBI Taxonomy" id="521045"/>
    <lineage>
        <taxon>Bacteria</taxon>
        <taxon>Thermotogati</taxon>
        <taxon>Thermotogota</taxon>
        <taxon>Thermotogae</taxon>
        <taxon>Kosmotogales</taxon>
        <taxon>Kosmotogaceae</taxon>
        <taxon>Kosmotoga</taxon>
    </lineage>
</organism>
<dbReference type="InterPro" id="IPR013078">
    <property type="entry name" value="His_Pase_superF_clade-1"/>
</dbReference>
<evidence type="ECO:0000256" key="1">
    <source>
        <dbReference type="ARBA" id="ARBA00022801"/>
    </source>
</evidence>
<dbReference type="KEGG" id="kol:Kole_0519"/>
<evidence type="ECO:0000313" key="5">
    <source>
        <dbReference type="EMBL" id="ACR79241.1"/>
    </source>
</evidence>
<evidence type="ECO:0000256" key="3">
    <source>
        <dbReference type="PIRSR" id="PIRSR613078-2"/>
    </source>
</evidence>
<dbReference type="GO" id="GO:0004331">
    <property type="term" value="F:fructose-2,6-bisphosphate 2-phosphatase activity"/>
    <property type="evidence" value="ECO:0007669"/>
    <property type="project" value="TreeGrafter"/>
</dbReference>
<keyword evidence="1" id="KW-0378">Hydrolase</keyword>
<dbReference type="Pfam" id="PF00300">
    <property type="entry name" value="His_Phos_1"/>
    <property type="match status" value="1"/>
</dbReference>
<reference evidence="5 6" key="2">
    <citation type="journal article" date="2011" name="J. Bacteriol.">
        <title>Genome Sequence of Kosmotoga olearia Strain TBF 19.5.1, a Thermophilic Bacterium with a Wide Growth Temperature Range, Isolated from the Troll B Oil Platform in the North Sea.</title>
        <authorList>
            <person name="Swithers K.S."/>
            <person name="Dipippo J.L."/>
            <person name="Bruce D.C."/>
            <person name="Detter C."/>
            <person name="Tapia R."/>
            <person name="Han S."/>
            <person name="Goodwin L.A."/>
            <person name="Han J."/>
            <person name="Woyke T."/>
            <person name="Pitluck S."/>
            <person name="Pennacchio L."/>
            <person name="Nolan M."/>
            <person name="Mikhailova N."/>
            <person name="Land M.L."/>
            <person name="Nesbo C.L."/>
            <person name="Gogarten J.P."/>
            <person name="Noll K.M."/>
        </authorList>
    </citation>
    <scope>NUCLEOTIDE SEQUENCE [LARGE SCALE GENOMIC DNA]</scope>
    <source>
        <strain evidence="6">ATCC BAA-1733 / DSM 21960 / TBF 19.5.1</strain>
    </source>
</reference>
<dbReference type="SUPFAM" id="SSF53254">
    <property type="entry name" value="Phosphoglycerate mutase-like"/>
    <property type="match status" value="1"/>
</dbReference>
<feature type="active site" description="Tele-phosphohistidine intermediate" evidence="2">
    <location>
        <position position="8"/>
    </location>
</feature>
<feature type="binding site" evidence="3">
    <location>
        <position position="59"/>
    </location>
    <ligand>
        <name>substrate</name>
    </ligand>
</feature>
<dbReference type="HOGENOM" id="CLU_033323_9_5_0"/>
<dbReference type="EMBL" id="CP001634">
    <property type="protein sequence ID" value="ACR79241.1"/>
    <property type="molecule type" value="Genomic_DNA"/>
</dbReference>
<dbReference type="PANTHER" id="PTHR46517:SF1">
    <property type="entry name" value="FRUCTOSE-2,6-BISPHOSPHATASE TIGAR"/>
    <property type="match status" value="1"/>
</dbReference>
<keyword evidence="6" id="KW-1185">Reference proteome</keyword>
<dbReference type="GO" id="GO:0005829">
    <property type="term" value="C:cytosol"/>
    <property type="evidence" value="ECO:0007669"/>
    <property type="project" value="TreeGrafter"/>
</dbReference>
<dbReference type="InterPro" id="IPR029033">
    <property type="entry name" value="His_PPase_superfam"/>
</dbReference>
<dbReference type="CDD" id="cd07067">
    <property type="entry name" value="HP_PGM_like"/>
    <property type="match status" value="1"/>
</dbReference>
<dbReference type="AlphaFoldDB" id="C5CEJ5"/>
<evidence type="ECO:0000256" key="4">
    <source>
        <dbReference type="PIRSR" id="PIRSR613078-3"/>
    </source>
</evidence>
<sequence>MDLLLIRHGHSVGDDERRIKGSWDVELTPKGLKQAKLLKERLEKENYKCDLLFSSPLKRAAQTAEAVSQAVGKPIIYDSRLREQDSGKFAGMTREEASKFSPPPDEKGYRNYVPIPGGESLLDHIRRVSEFYLELIDKHMDKRVCIVTHGGTINVLLRIIYNLPVNQPYVDKHIYLFAMNDTAMSRLIIRGPQDVITYYLNNFSHLTAIK</sequence>
<dbReference type="InterPro" id="IPR051695">
    <property type="entry name" value="Phosphoglycerate_Mutase"/>
</dbReference>
<dbReference type="Proteomes" id="UP000002382">
    <property type="component" value="Chromosome"/>
</dbReference>
<dbReference type="RefSeq" id="WP_012745026.1">
    <property type="nucleotide sequence ID" value="NC_012785.1"/>
</dbReference>
<evidence type="ECO:0000256" key="2">
    <source>
        <dbReference type="PIRSR" id="PIRSR613078-1"/>
    </source>
</evidence>
<gene>
    <name evidence="5" type="ordered locus">Kole_0519</name>
</gene>
<evidence type="ECO:0000313" key="6">
    <source>
        <dbReference type="Proteomes" id="UP000002382"/>
    </source>
</evidence>
<dbReference type="eggNOG" id="COG0406">
    <property type="taxonomic scope" value="Bacteria"/>
</dbReference>
<dbReference type="SMART" id="SM00855">
    <property type="entry name" value="PGAM"/>
    <property type="match status" value="1"/>
</dbReference>
<feature type="site" description="Transition state stabilizer" evidence="4">
    <location>
        <position position="149"/>
    </location>
</feature>
<dbReference type="GO" id="GO:0043456">
    <property type="term" value="P:regulation of pentose-phosphate shunt"/>
    <property type="evidence" value="ECO:0007669"/>
    <property type="project" value="TreeGrafter"/>
</dbReference>
<dbReference type="STRING" id="521045.Kole_0519"/>